<organism evidence="2 3">
    <name type="scientific">Trifolium medium</name>
    <dbReference type="NCBI Taxonomy" id="97028"/>
    <lineage>
        <taxon>Eukaryota</taxon>
        <taxon>Viridiplantae</taxon>
        <taxon>Streptophyta</taxon>
        <taxon>Embryophyta</taxon>
        <taxon>Tracheophyta</taxon>
        <taxon>Spermatophyta</taxon>
        <taxon>Magnoliopsida</taxon>
        <taxon>eudicotyledons</taxon>
        <taxon>Gunneridae</taxon>
        <taxon>Pentapetalae</taxon>
        <taxon>rosids</taxon>
        <taxon>fabids</taxon>
        <taxon>Fabales</taxon>
        <taxon>Fabaceae</taxon>
        <taxon>Papilionoideae</taxon>
        <taxon>50 kb inversion clade</taxon>
        <taxon>NPAAA clade</taxon>
        <taxon>Hologalegina</taxon>
        <taxon>IRL clade</taxon>
        <taxon>Trifolieae</taxon>
        <taxon>Trifolium</taxon>
    </lineage>
</organism>
<proteinExistence type="predicted"/>
<evidence type="ECO:0000256" key="1">
    <source>
        <dbReference type="SAM" id="MobiDB-lite"/>
    </source>
</evidence>
<keyword evidence="3" id="KW-1185">Reference proteome</keyword>
<dbReference type="EMBL" id="LXQA010271422">
    <property type="protein sequence ID" value="MCI39765.1"/>
    <property type="molecule type" value="Genomic_DNA"/>
</dbReference>
<accession>A0A392RVZ1</accession>
<dbReference type="AlphaFoldDB" id="A0A392RVZ1"/>
<protein>
    <submittedName>
        <fullName evidence="2">Uncharacterized protein</fullName>
    </submittedName>
</protein>
<evidence type="ECO:0000313" key="3">
    <source>
        <dbReference type="Proteomes" id="UP000265520"/>
    </source>
</evidence>
<reference evidence="2 3" key="1">
    <citation type="journal article" date="2018" name="Front. Plant Sci.">
        <title>Red Clover (Trifolium pratense) and Zigzag Clover (T. medium) - A Picture of Genomic Similarities and Differences.</title>
        <authorList>
            <person name="Dluhosova J."/>
            <person name="Istvanek J."/>
            <person name="Nedelnik J."/>
            <person name="Repkova J."/>
        </authorList>
    </citation>
    <scope>NUCLEOTIDE SEQUENCE [LARGE SCALE GENOMIC DNA]</scope>
    <source>
        <strain evidence="3">cv. 10/8</strain>
        <tissue evidence="2">Leaf</tissue>
    </source>
</reference>
<name>A0A392RVZ1_9FABA</name>
<dbReference type="Proteomes" id="UP000265520">
    <property type="component" value="Unassembled WGS sequence"/>
</dbReference>
<feature type="region of interest" description="Disordered" evidence="1">
    <location>
        <begin position="1"/>
        <end position="20"/>
    </location>
</feature>
<feature type="non-terminal residue" evidence="2">
    <location>
        <position position="60"/>
    </location>
</feature>
<comment type="caution">
    <text evidence="2">The sequence shown here is derived from an EMBL/GenBank/DDBJ whole genome shotgun (WGS) entry which is preliminary data.</text>
</comment>
<sequence length="60" mass="7046">MNMLMREISNADEKRKREKGKISTRFVREELFEREAGVSKTSCSYGDEKKMICNEKVART</sequence>
<evidence type="ECO:0000313" key="2">
    <source>
        <dbReference type="EMBL" id="MCI39765.1"/>
    </source>
</evidence>